<sequence length="390" mass="42123">MWTIAMKDLRLRWKDKRGLITMLLMPILLTAILGSALGGNFGEDSSMPDTVVGVAFDEVDQMTDQWVNEVLPNDEVTVTAFENGQELEVALQEKAIDVGVVLPENWGQQMSESEVKVWTDPEKTIQASIVHSMLTSFVDRIQSVSATANVFAFEMGAEGGVDVESATEEVMADLRAVAGAEGTSVRAAEEGQASLTGMQYYAAAMGVMFILFNATIGARSVLEERHTQTLARIAMTPIRPFPVMVGKFLGTLFYSLLQFLLFLIATYLFFDVSWGESPGQVLAVGVAYGVAVSGLAMMLASVIKEEKTIDAVGGIGVQVLALLGGSMIPIAAFPDILQTVSNAIPNKWALDGFISVMTGTTWTELILPTSLLLAFGLLCLWMGSMRLKLQ</sequence>
<dbReference type="EMBL" id="JACEFG010000003">
    <property type="protein sequence ID" value="MBA2175883.1"/>
    <property type="molecule type" value="Genomic_DNA"/>
</dbReference>
<dbReference type="InterPro" id="IPR013525">
    <property type="entry name" value="ABC2_TM"/>
</dbReference>
<evidence type="ECO:0000256" key="3">
    <source>
        <dbReference type="ARBA" id="ARBA00022448"/>
    </source>
</evidence>
<feature type="transmembrane region" description="Helical" evidence="8">
    <location>
        <begin position="282"/>
        <end position="303"/>
    </location>
</feature>
<keyword evidence="6 8" id="KW-1133">Transmembrane helix</keyword>
<feature type="domain" description="ABC transmembrane type-2" evidence="9">
    <location>
        <begin position="161"/>
        <end position="390"/>
    </location>
</feature>
<dbReference type="RefSeq" id="WP_181472940.1">
    <property type="nucleotide sequence ID" value="NZ_JACEFG010000003.1"/>
</dbReference>
<dbReference type="PROSITE" id="PS51012">
    <property type="entry name" value="ABC_TM2"/>
    <property type="match status" value="1"/>
</dbReference>
<dbReference type="Proteomes" id="UP000571017">
    <property type="component" value="Unassembled WGS sequence"/>
</dbReference>
<evidence type="ECO:0000256" key="6">
    <source>
        <dbReference type="ARBA" id="ARBA00022989"/>
    </source>
</evidence>
<dbReference type="Pfam" id="PF12698">
    <property type="entry name" value="ABC2_membrane_3"/>
    <property type="match status" value="1"/>
</dbReference>
<keyword evidence="11" id="KW-1185">Reference proteome</keyword>
<feature type="transmembrane region" description="Helical" evidence="8">
    <location>
        <begin position="315"/>
        <end position="333"/>
    </location>
</feature>
<feature type="transmembrane region" description="Helical" evidence="8">
    <location>
        <begin position="365"/>
        <end position="383"/>
    </location>
</feature>
<dbReference type="GO" id="GO:0005886">
    <property type="term" value="C:plasma membrane"/>
    <property type="evidence" value="ECO:0007669"/>
    <property type="project" value="UniProtKB-SubCell"/>
</dbReference>
<protein>
    <submittedName>
        <fullName evidence="10">ABC transporter permease</fullName>
    </submittedName>
</protein>
<evidence type="ECO:0000313" key="10">
    <source>
        <dbReference type="EMBL" id="MBA2175883.1"/>
    </source>
</evidence>
<evidence type="ECO:0000256" key="1">
    <source>
        <dbReference type="ARBA" id="ARBA00004651"/>
    </source>
</evidence>
<proteinExistence type="inferred from homology"/>
<dbReference type="AlphaFoldDB" id="A0A838CVE7"/>
<keyword evidence="5 8" id="KW-0812">Transmembrane</keyword>
<gene>
    <name evidence="10" type="ORF">H0266_13380</name>
</gene>
<evidence type="ECO:0000259" key="9">
    <source>
        <dbReference type="PROSITE" id="PS51012"/>
    </source>
</evidence>
<organism evidence="10 11">
    <name type="scientific">Halobacillus locisalis</name>
    <dbReference type="NCBI Taxonomy" id="220753"/>
    <lineage>
        <taxon>Bacteria</taxon>
        <taxon>Bacillati</taxon>
        <taxon>Bacillota</taxon>
        <taxon>Bacilli</taxon>
        <taxon>Bacillales</taxon>
        <taxon>Bacillaceae</taxon>
        <taxon>Halobacillus</taxon>
    </lineage>
</organism>
<keyword evidence="7 8" id="KW-0472">Membrane</keyword>
<evidence type="ECO:0000256" key="5">
    <source>
        <dbReference type="ARBA" id="ARBA00022692"/>
    </source>
</evidence>
<evidence type="ECO:0000256" key="7">
    <source>
        <dbReference type="ARBA" id="ARBA00023136"/>
    </source>
</evidence>
<evidence type="ECO:0000313" key="11">
    <source>
        <dbReference type="Proteomes" id="UP000571017"/>
    </source>
</evidence>
<dbReference type="PANTHER" id="PTHR30294">
    <property type="entry name" value="MEMBRANE COMPONENT OF ABC TRANSPORTER YHHJ-RELATED"/>
    <property type="match status" value="1"/>
</dbReference>
<evidence type="ECO:0000256" key="4">
    <source>
        <dbReference type="ARBA" id="ARBA00022475"/>
    </source>
</evidence>
<accession>A0A838CVE7</accession>
<keyword evidence="4" id="KW-1003">Cell membrane</keyword>
<comment type="caution">
    <text evidence="10">The sequence shown here is derived from an EMBL/GenBank/DDBJ whole genome shotgun (WGS) entry which is preliminary data.</text>
</comment>
<feature type="transmembrane region" description="Helical" evidence="8">
    <location>
        <begin position="243"/>
        <end position="270"/>
    </location>
</feature>
<keyword evidence="3" id="KW-0813">Transport</keyword>
<reference evidence="10 11" key="1">
    <citation type="journal article" date="2004" name="Extremophiles">
        <title>Halobacillus locisalis sp. nov., a halophilic bacterium isolated from a marine solar saltern of the Yellow Sea in Korea.</title>
        <authorList>
            <person name="Yoon J.H."/>
            <person name="Kang K.H."/>
            <person name="Oh T.K."/>
            <person name="Park Y.H."/>
        </authorList>
    </citation>
    <scope>NUCLEOTIDE SEQUENCE [LARGE SCALE GENOMIC DNA]</scope>
    <source>
        <strain evidence="10 11">KCTC 3788</strain>
    </source>
</reference>
<evidence type="ECO:0000256" key="8">
    <source>
        <dbReference type="SAM" id="Phobius"/>
    </source>
</evidence>
<dbReference type="GO" id="GO:0140359">
    <property type="term" value="F:ABC-type transporter activity"/>
    <property type="evidence" value="ECO:0007669"/>
    <property type="project" value="InterPro"/>
</dbReference>
<dbReference type="InterPro" id="IPR051449">
    <property type="entry name" value="ABC-2_transporter_component"/>
</dbReference>
<dbReference type="PANTHER" id="PTHR30294:SF48">
    <property type="entry name" value="LINEARMYCIN RESISTANCE PERMEASE PROTEIN LNRM"/>
    <property type="match status" value="1"/>
</dbReference>
<name>A0A838CVE7_9BACI</name>
<feature type="transmembrane region" description="Helical" evidence="8">
    <location>
        <begin position="200"/>
        <end position="222"/>
    </location>
</feature>
<comment type="subcellular location">
    <subcellularLocation>
        <location evidence="1">Cell membrane</location>
        <topology evidence="1">Multi-pass membrane protein</topology>
    </subcellularLocation>
</comment>
<comment type="similarity">
    <text evidence="2">Belongs to the ABC-2 integral membrane protein family.</text>
</comment>
<evidence type="ECO:0000256" key="2">
    <source>
        <dbReference type="ARBA" id="ARBA00007783"/>
    </source>
</evidence>
<dbReference type="InterPro" id="IPR047817">
    <property type="entry name" value="ABC2_TM_bact-type"/>
</dbReference>